<evidence type="ECO:0000313" key="14">
    <source>
        <dbReference type="Proteomes" id="UP000279911"/>
    </source>
</evidence>
<evidence type="ECO:0000256" key="4">
    <source>
        <dbReference type="ARBA" id="ARBA00022741"/>
    </source>
</evidence>
<dbReference type="SMART" id="SM00382">
    <property type="entry name" value="AAA"/>
    <property type="match status" value="1"/>
</dbReference>
<keyword evidence="10" id="KW-1003">Cell membrane</keyword>
<evidence type="ECO:0000256" key="6">
    <source>
        <dbReference type="ARBA" id="ARBA00023122"/>
    </source>
</evidence>
<dbReference type="InterPro" id="IPR003439">
    <property type="entry name" value="ABC_transporter-like_ATP-bd"/>
</dbReference>
<evidence type="ECO:0000256" key="3">
    <source>
        <dbReference type="ARBA" id="ARBA00022737"/>
    </source>
</evidence>
<keyword evidence="6 9" id="KW-0129">CBS domain</keyword>
<reference evidence="14" key="1">
    <citation type="submission" date="2018-12" db="EMBL/GenBank/DDBJ databases">
        <title>Bacillus chawlae sp. nov., Bacillus glennii sp. nov., and Bacillus saganii sp. nov. Isolated from the Vehicle Assembly Building at Kennedy Space Center where the Viking Spacecraft were Assembled.</title>
        <authorList>
            <person name="Seuylemezian A."/>
            <person name="Vaishampayan P."/>
        </authorList>
    </citation>
    <scope>NUCLEOTIDE SEQUENCE [LARGE SCALE GENOMIC DNA]</scope>
    <source>
        <strain evidence="14">DSM 13966</strain>
    </source>
</reference>
<keyword evidence="10" id="KW-0472">Membrane</keyword>
<dbReference type="FunFam" id="3.40.50.300:FF:000425">
    <property type="entry name" value="Probable ABC transporter, ATP-binding subunit"/>
    <property type="match status" value="1"/>
</dbReference>
<feature type="domain" description="ABC transporter" evidence="11">
    <location>
        <begin position="2"/>
        <end position="237"/>
    </location>
</feature>
<keyword evidence="4 10" id="KW-0547">Nucleotide-binding</keyword>
<dbReference type="GO" id="GO:0005524">
    <property type="term" value="F:ATP binding"/>
    <property type="evidence" value="ECO:0007669"/>
    <property type="project" value="UniProtKB-UniRule"/>
</dbReference>
<protein>
    <recommendedName>
        <fullName evidence="10">Quaternary amine transport ATP-binding protein</fullName>
        <ecNumber evidence="10">7.6.2.9</ecNumber>
    </recommendedName>
</protein>
<evidence type="ECO:0000256" key="7">
    <source>
        <dbReference type="ARBA" id="ARBA00052482"/>
    </source>
</evidence>
<organism evidence="13 14">
    <name type="scientific">Mesobacillus subterraneus</name>
    <dbReference type="NCBI Taxonomy" id="285983"/>
    <lineage>
        <taxon>Bacteria</taxon>
        <taxon>Bacillati</taxon>
        <taxon>Bacillota</taxon>
        <taxon>Bacilli</taxon>
        <taxon>Bacillales</taxon>
        <taxon>Bacillaceae</taxon>
        <taxon>Mesobacillus</taxon>
    </lineage>
</organism>
<dbReference type="InterPro" id="IPR003593">
    <property type="entry name" value="AAA+_ATPase"/>
</dbReference>
<feature type="domain" description="CBS" evidence="12">
    <location>
        <begin position="316"/>
        <end position="374"/>
    </location>
</feature>
<evidence type="ECO:0000256" key="1">
    <source>
        <dbReference type="ARBA" id="ARBA00005417"/>
    </source>
</evidence>
<evidence type="ECO:0000256" key="5">
    <source>
        <dbReference type="ARBA" id="ARBA00022840"/>
    </source>
</evidence>
<comment type="caution">
    <text evidence="13">The sequence shown here is derived from an EMBL/GenBank/DDBJ whole genome shotgun (WGS) entry which is preliminary data.</text>
</comment>
<dbReference type="GO" id="GO:0005886">
    <property type="term" value="C:plasma membrane"/>
    <property type="evidence" value="ECO:0007669"/>
    <property type="project" value="UniProtKB-SubCell"/>
</dbReference>
<proteinExistence type="inferred from homology"/>
<comment type="subunit">
    <text evidence="8">The complex is composed of two ATP-binding proteins (OpuCA), two transmembrane proteins (OpuCB and OpuCD) and a solute-binding protein (OpuCC).</text>
</comment>
<dbReference type="InterPro" id="IPR017871">
    <property type="entry name" value="ABC_transporter-like_CS"/>
</dbReference>
<dbReference type="GO" id="GO:0015418">
    <property type="term" value="F:ABC-type quaternary ammonium compound transporting activity"/>
    <property type="evidence" value="ECO:0007669"/>
    <property type="project" value="UniProtKB-EC"/>
</dbReference>
<comment type="similarity">
    <text evidence="1 10">Belongs to the ABC transporter superfamily.</text>
</comment>
<dbReference type="InterPro" id="IPR046342">
    <property type="entry name" value="CBS_dom_sf"/>
</dbReference>
<dbReference type="GO" id="GO:0016887">
    <property type="term" value="F:ATP hydrolysis activity"/>
    <property type="evidence" value="ECO:0007669"/>
    <property type="project" value="UniProtKB-UniRule"/>
</dbReference>
<evidence type="ECO:0000256" key="10">
    <source>
        <dbReference type="RuleBase" id="RU369116"/>
    </source>
</evidence>
<sequence>MIRFANVSKKYNDGFQALKNIDLELESGKIHAIIGPSGCGKSTTMKLVNRLIKPTSGTVFINNDDISKIDPVQLRRKIGYVIQNIGLFPHMTIADNVAAVPRLLKWDEQKTQTKVNELLSMVHLDPSIYRDRKPRELSGGQQQRVGVIRALAAEPEIILMDEPFSALDPISREQLQNELVNVQEELKKTIVFVTHDMDEAIKIADNIVLMKDGEVIQVGSPDFILRHPANDFVKDFIGKDRLREQQEIPTVKEVMTDNPATAYPERGLAAALKLMEQRRVDSLIIVDQRRKLLGYTPILNVLGHYQDETKTLGDVMLPFTYTVEPDIPFTVALEYMSQHNLPYVPVVTGEQRFVGIITRGSMVRLMAEVFPIEEIFPNGEVV</sequence>
<dbReference type="SMART" id="SM00116">
    <property type="entry name" value="CBS"/>
    <property type="match status" value="2"/>
</dbReference>
<dbReference type="OrthoDB" id="9802264at2"/>
<dbReference type="PANTHER" id="PTHR43117">
    <property type="entry name" value="OSMOPROTECTANT IMPORT ATP-BINDING PROTEIN OSMV"/>
    <property type="match status" value="1"/>
</dbReference>
<dbReference type="InterPro" id="IPR005892">
    <property type="entry name" value="Gly-betaine_transp_ATP-bd"/>
</dbReference>
<keyword evidence="5 10" id="KW-0067">ATP-binding</keyword>
<dbReference type="GO" id="GO:0031460">
    <property type="term" value="P:glycine betaine transport"/>
    <property type="evidence" value="ECO:0007669"/>
    <property type="project" value="InterPro"/>
</dbReference>
<keyword evidence="10" id="KW-0997">Cell inner membrane</keyword>
<gene>
    <name evidence="13" type="ORF">EJA10_17620</name>
</gene>
<dbReference type="InterPro" id="IPR000644">
    <property type="entry name" value="CBS_dom"/>
</dbReference>
<feature type="domain" description="CBS" evidence="12">
    <location>
        <begin position="255"/>
        <end position="311"/>
    </location>
</feature>
<dbReference type="EMBL" id="RSFW01000020">
    <property type="protein sequence ID" value="RSD25092.1"/>
    <property type="molecule type" value="Genomic_DNA"/>
</dbReference>
<dbReference type="Proteomes" id="UP000279911">
    <property type="component" value="Unassembled WGS sequence"/>
</dbReference>
<comment type="subunit">
    <text evidence="10">The complex is probably composed of two ATP-binding proteins, two transmembrane proteins and a solute-binding protein.</text>
</comment>
<dbReference type="GO" id="GO:0006865">
    <property type="term" value="P:amino acid transport"/>
    <property type="evidence" value="ECO:0007669"/>
    <property type="project" value="UniProtKB-UniRule"/>
</dbReference>
<dbReference type="Gene3D" id="3.40.50.300">
    <property type="entry name" value="P-loop containing nucleotide triphosphate hydrolases"/>
    <property type="match status" value="1"/>
</dbReference>
<dbReference type="PANTHER" id="PTHR43117:SF3">
    <property type="entry name" value="CHOLINE TRANSPORT ATP-BINDING PROTEIN OPUBA"/>
    <property type="match status" value="1"/>
</dbReference>
<evidence type="ECO:0000313" key="13">
    <source>
        <dbReference type="EMBL" id="RSD25092.1"/>
    </source>
</evidence>
<dbReference type="SUPFAM" id="SSF52540">
    <property type="entry name" value="P-loop containing nucleoside triphosphate hydrolases"/>
    <property type="match status" value="1"/>
</dbReference>
<dbReference type="SUPFAM" id="SSF54631">
    <property type="entry name" value="CBS-domain pair"/>
    <property type="match status" value="1"/>
</dbReference>
<dbReference type="InterPro" id="IPR027417">
    <property type="entry name" value="P-loop_NTPase"/>
</dbReference>
<dbReference type="Pfam" id="PF00571">
    <property type="entry name" value="CBS"/>
    <property type="match status" value="2"/>
</dbReference>
<evidence type="ECO:0000256" key="8">
    <source>
        <dbReference type="ARBA" id="ARBA00063934"/>
    </source>
</evidence>
<comment type="subcellular location">
    <subcellularLocation>
        <location evidence="10">Cell inner membrane</location>
        <topology evidence="10">Peripheral membrane protein</topology>
    </subcellularLocation>
</comment>
<dbReference type="RefSeq" id="WP_125481349.1">
    <property type="nucleotide sequence ID" value="NZ_RSFW01000020.1"/>
</dbReference>
<evidence type="ECO:0000259" key="11">
    <source>
        <dbReference type="PROSITE" id="PS50893"/>
    </source>
</evidence>
<evidence type="ECO:0000256" key="2">
    <source>
        <dbReference type="ARBA" id="ARBA00022448"/>
    </source>
</evidence>
<dbReference type="PROSITE" id="PS51371">
    <property type="entry name" value="CBS"/>
    <property type="match status" value="2"/>
</dbReference>
<evidence type="ECO:0000256" key="9">
    <source>
        <dbReference type="PROSITE-ProRule" id="PRU00703"/>
    </source>
</evidence>
<keyword evidence="3" id="KW-0677">Repeat</keyword>
<comment type="catalytic activity">
    <reaction evidence="7">
        <text>a quaternary ammonium(out) + ATP + H2O = a quaternary ammonium(in) + ADP + phosphate + H(+)</text>
        <dbReference type="Rhea" id="RHEA:11036"/>
        <dbReference type="ChEBI" id="CHEBI:15377"/>
        <dbReference type="ChEBI" id="CHEBI:15378"/>
        <dbReference type="ChEBI" id="CHEBI:30616"/>
        <dbReference type="ChEBI" id="CHEBI:35267"/>
        <dbReference type="ChEBI" id="CHEBI:43474"/>
        <dbReference type="ChEBI" id="CHEBI:456216"/>
        <dbReference type="EC" id="7.6.2.9"/>
    </reaction>
</comment>
<name>A0A3R9EX50_9BACI</name>
<accession>A0A3R9EX50</accession>
<dbReference type="Gene3D" id="3.10.580.10">
    <property type="entry name" value="CBS-domain"/>
    <property type="match status" value="1"/>
</dbReference>
<keyword evidence="2 10" id="KW-0813">Transport</keyword>
<dbReference type="Pfam" id="PF00005">
    <property type="entry name" value="ABC_tran"/>
    <property type="match status" value="1"/>
</dbReference>
<dbReference type="PROSITE" id="PS50893">
    <property type="entry name" value="ABC_TRANSPORTER_2"/>
    <property type="match status" value="1"/>
</dbReference>
<dbReference type="AlphaFoldDB" id="A0A3R9EX50"/>
<evidence type="ECO:0000259" key="12">
    <source>
        <dbReference type="PROSITE" id="PS51371"/>
    </source>
</evidence>
<dbReference type="EC" id="7.6.2.9" evidence="10"/>
<dbReference type="PROSITE" id="PS00211">
    <property type="entry name" value="ABC_TRANSPORTER_1"/>
    <property type="match status" value="1"/>
</dbReference>
<dbReference type="NCBIfam" id="TIGR01186">
    <property type="entry name" value="proV"/>
    <property type="match status" value="1"/>
</dbReference>